<dbReference type="Proteomes" id="UP000237822">
    <property type="component" value="Unassembled WGS sequence"/>
</dbReference>
<protein>
    <submittedName>
        <fullName evidence="1">Uncharacterized protein</fullName>
    </submittedName>
</protein>
<evidence type="ECO:0000313" key="2">
    <source>
        <dbReference type="Proteomes" id="UP000237822"/>
    </source>
</evidence>
<sequence length="244" mass="25404">MRASSGVCRPPACVAAGGCEATVWSNGGVTPRGWADLTPAPATDGAWIRPLLGEFGTAGGLVGATWEAYAVLPDPVVSTERGSAASDDPRTRPLAALREVVAGLDPVGSCRAGLWEGYGGLFGQGAVYLDLHDGGSGPVPRVLSVEVEQAPRLELPHRGYVLFEAVLDDLAPLSAEPLWSMPPDLFWPDSQGWLVGSDTDIVATVVGGGRELVERVLADVPGAEAVEPGDGLDRWDERTLLGDV</sequence>
<proteinExistence type="predicted"/>
<comment type="caution">
    <text evidence="1">The sequence shown here is derived from an EMBL/GenBank/DDBJ whole genome shotgun (WGS) entry which is preliminary data.</text>
</comment>
<name>A0A2T0UHW1_9MICO</name>
<dbReference type="AlphaFoldDB" id="A0A2T0UHW1"/>
<keyword evidence="2" id="KW-1185">Reference proteome</keyword>
<accession>A0A2T0UHW1</accession>
<evidence type="ECO:0000313" key="1">
    <source>
        <dbReference type="EMBL" id="PRY57492.1"/>
    </source>
</evidence>
<reference evidence="1 2" key="1">
    <citation type="submission" date="2018-03" db="EMBL/GenBank/DDBJ databases">
        <title>Genomic Encyclopedia of Archaeal and Bacterial Type Strains, Phase II (KMG-II): from individual species to whole genera.</title>
        <authorList>
            <person name="Goeker M."/>
        </authorList>
    </citation>
    <scope>NUCLEOTIDE SEQUENCE [LARGE SCALE GENOMIC DNA]</scope>
    <source>
        <strain evidence="1 2">ATCC BAA-1496</strain>
    </source>
</reference>
<gene>
    <name evidence="1" type="ORF">BCF74_1153</name>
</gene>
<organism evidence="1 2">
    <name type="scientific">Knoellia remsis</name>
    <dbReference type="NCBI Taxonomy" id="407159"/>
    <lineage>
        <taxon>Bacteria</taxon>
        <taxon>Bacillati</taxon>
        <taxon>Actinomycetota</taxon>
        <taxon>Actinomycetes</taxon>
        <taxon>Micrococcales</taxon>
        <taxon>Intrasporangiaceae</taxon>
        <taxon>Knoellia</taxon>
    </lineage>
</organism>
<dbReference type="EMBL" id="PVTI01000015">
    <property type="protein sequence ID" value="PRY57492.1"/>
    <property type="molecule type" value="Genomic_DNA"/>
</dbReference>